<sequence length="131" mass="15124">MKKDIETTDDIVLLVNCFYEKVKQDKTISFFFSKVVDVNWEKHLPVMYRFWENIIFHSGGYTGNPMQAHTALNAKHTMQASHFEKWIELFNTTVDELFEGANALLAKQRAYSIATVMQIKIAASANDQPVY</sequence>
<reference evidence="1 2" key="1">
    <citation type="submission" date="2019-01" db="EMBL/GenBank/DDBJ databases">
        <title>Lacibacter sp. strain TTM-7.</title>
        <authorList>
            <person name="Chen W.-M."/>
        </authorList>
    </citation>
    <scope>NUCLEOTIDE SEQUENCE [LARGE SCALE GENOMIC DNA]</scope>
    <source>
        <strain evidence="1 2">TTM-7</strain>
    </source>
</reference>
<protein>
    <submittedName>
        <fullName evidence="1">Group III truncated hemoglobin</fullName>
    </submittedName>
</protein>
<name>A0A4Q1CE30_9BACT</name>
<dbReference type="InterPro" id="IPR012292">
    <property type="entry name" value="Globin/Proto"/>
</dbReference>
<dbReference type="GO" id="GO:0019825">
    <property type="term" value="F:oxygen binding"/>
    <property type="evidence" value="ECO:0007669"/>
    <property type="project" value="InterPro"/>
</dbReference>
<organism evidence="1 2">
    <name type="scientific">Lacibacter luteus</name>
    <dbReference type="NCBI Taxonomy" id="2508719"/>
    <lineage>
        <taxon>Bacteria</taxon>
        <taxon>Pseudomonadati</taxon>
        <taxon>Bacteroidota</taxon>
        <taxon>Chitinophagia</taxon>
        <taxon>Chitinophagales</taxon>
        <taxon>Chitinophagaceae</taxon>
        <taxon>Lacibacter</taxon>
    </lineage>
</organism>
<dbReference type="GO" id="GO:0020037">
    <property type="term" value="F:heme binding"/>
    <property type="evidence" value="ECO:0007669"/>
    <property type="project" value="InterPro"/>
</dbReference>
<dbReference type="SUPFAM" id="SSF46458">
    <property type="entry name" value="Globin-like"/>
    <property type="match status" value="1"/>
</dbReference>
<dbReference type="Proteomes" id="UP000290204">
    <property type="component" value="Unassembled WGS sequence"/>
</dbReference>
<gene>
    <name evidence="1" type="ORF">ESA94_20020</name>
</gene>
<evidence type="ECO:0000313" key="1">
    <source>
        <dbReference type="EMBL" id="RXK57808.1"/>
    </source>
</evidence>
<evidence type="ECO:0000313" key="2">
    <source>
        <dbReference type="Proteomes" id="UP000290204"/>
    </source>
</evidence>
<dbReference type="InterPro" id="IPR009050">
    <property type="entry name" value="Globin-like_sf"/>
</dbReference>
<dbReference type="AlphaFoldDB" id="A0A4Q1CE30"/>
<accession>A0A4Q1CE30</accession>
<comment type="caution">
    <text evidence="1">The sequence shown here is derived from an EMBL/GenBank/DDBJ whole genome shotgun (WGS) entry which is preliminary data.</text>
</comment>
<dbReference type="Gene3D" id="1.10.490.10">
    <property type="entry name" value="Globins"/>
    <property type="match status" value="1"/>
</dbReference>
<dbReference type="CDD" id="cd08916">
    <property type="entry name" value="TrHb3_P"/>
    <property type="match status" value="1"/>
</dbReference>
<keyword evidence="2" id="KW-1185">Reference proteome</keyword>
<dbReference type="RefSeq" id="WP_129132732.1">
    <property type="nucleotide sequence ID" value="NZ_SDHW01000008.1"/>
</dbReference>
<dbReference type="EMBL" id="SDHW01000008">
    <property type="protein sequence ID" value="RXK57808.1"/>
    <property type="molecule type" value="Genomic_DNA"/>
</dbReference>
<dbReference type="OrthoDB" id="25954at2"/>
<proteinExistence type="predicted"/>